<keyword evidence="6" id="KW-0342">GTP-binding</keyword>
<dbReference type="PANTHER" id="PTHR24072">
    <property type="entry name" value="RHO FAMILY GTPASE"/>
    <property type="match status" value="1"/>
</dbReference>
<reference evidence="10 11" key="1">
    <citation type="submission" date="2015-06" db="EMBL/GenBank/DDBJ databases">
        <title>Expansion of signal transduction pathways in fungi by whole-genome duplication.</title>
        <authorList>
            <consortium name="DOE Joint Genome Institute"/>
            <person name="Corrochano L.M."/>
            <person name="Kuo A."/>
            <person name="Marcet-Houben M."/>
            <person name="Polaino S."/>
            <person name="Salamov A."/>
            <person name="Villalobos J.M."/>
            <person name="Alvarez M.I."/>
            <person name="Avalos J."/>
            <person name="Benito E.P."/>
            <person name="Benoit I."/>
            <person name="Burger G."/>
            <person name="Camino L.P."/>
            <person name="Canovas D."/>
            <person name="Cerda-Olmedo E."/>
            <person name="Cheng J.-F."/>
            <person name="Dominguez A."/>
            <person name="Elias M."/>
            <person name="Eslava A.P."/>
            <person name="Glaser F."/>
            <person name="Grimwood J."/>
            <person name="Gutierrez G."/>
            <person name="Heitman J."/>
            <person name="Henrissat B."/>
            <person name="Iturriaga E.A."/>
            <person name="Lang B.F."/>
            <person name="Lavin J.L."/>
            <person name="Lee S."/>
            <person name="Li W."/>
            <person name="Lindquist E."/>
            <person name="Lopez-Garcia S."/>
            <person name="Luque E.M."/>
            <person name="Marcos A.T."/>
            <person name="Martin J."/>
            <person name="Mccluskey K."/>
            <person name="Medina H.R."/>
            <person name="Miralles-Duran A."/>
            <person name="Miyazaki A."/>
            <person name="Munoz-Torres E."/>
            <person name="Oguiza J.A."/>
            <person name="Ohm R."/>
            <person name="Olmedo M."/>
            <person name="Orejas M."/>
            <person name="Ortiz-Castellanos L."/>
            <person name="Pisabarro A.G."/>
            <person name="Rodriguez-Romero J."/>
            <person name="Ruiz-Herrera J."/>
            <person name="Ruiz-Vazquez R."/>
            <person name="Sanz C."/>
            <person name="Schackwitz W."/>
            <person name="Schmutz J."/>
            <person name="Shahriari M."/>
            <person name="Shelest E."/>
            <person name="Silva-Franco F."/>
            <person name="Soanes D."/>
            <person name="Syed K."/>
            <person name="Tagua V.G."/>
            <person name="Talbot N.J."/>
            <person name="Thon M."/>
            <person name="De Vries R.P."/>
            <person name="Wiebenga A."/>
            <person name="Yadav J.S."/>
            <person name="Braun E.L."/>
            <person name="Baker S."/>
            <person name="Garre V."/>
            <person name="Horwitz B."/>
            <person name="Torres-Martinez S."/>
            <person name="Idnurm A."/>
            <person name="Herrera-Estrella A."/>
            <person name="Gabaldon T."/>
            <person name="Grigoriev I.V."/>
        </authorList>
    </citation>
    <scope>NUCLEOTIDE SEQUENCE [LARGE SCALE GENOMIC DNA]</scope>
    <source>
        <strain evidence="10 11">CBS 277.49</strain>
    </source>
</reference>
<keyword evidence="11" id="KW-1185">Reference proteome</keyword>
<organism evidence="10 11">
    <name type="scientific">Mucor lusitanicus CBS 277.49</name>
    <dbReference type="NCBI Taxonomy" id="747725"/>
    <lineage>
        <taxon>Eukaryota</taxon>
        <taxon>Fungi</taxon>
        <taxon>Fungi incertae sedis</taxon>
        <taxon>Mucoromycota</taxon>
        <taxon>Mucoromycotina</taxon>
        <taxon>Mucoromycetes</taxon>
        <taxon>Mucorales</taxon>
        <taxon>Mucorineae</taxon>
        <taxon>Mucoraceae</taxon>
        <taxon>Mucor</taxon>
    </lineage>
</organism>
<dbReference type="SMART" id="SM00174">
    <property type="entry name" value="RHO"/>
    <property type="match status" value="1"/>
</dbReference>
<evidence type="ECO:0000256" key="5">
    <source>
        <dbReference type="ARBA" id="ARBA00022741"/>
    </source>
</evidence>
<evidence type="ECO:0000256" key="7">
    <source>
        <dbReference type="ARBA" id="ARBA00023136"/>
    </source>
</evidence>
<dbReference type="NCBIfam" id="TIGR00231">
    <property type="entry name" value="small_GTP"/>
    <property type="match status" value="1"/>
</dbReference>
<dbReference type="VEuPathDB" id="FungiDB:MUCCIDRAFT_147439"/>
<comment type="subcellular location">
    <subcellularLocation>
        <location evidence="1">Cell membrane</location>
        <topology evidence="1">Lipid-anchor</topology>
        <orientation evidence="1">Cytoplasmic side</orientation>
    </subcellularLocation>
</comment>
<accession>A0A168IJU7</accession>
<dbReference type="Pfam" id="PF00071">
    <property type="entry name" value="Ras"/>
    <property type="match status" value="1"/>
</dbReference>
<dbReference type="InterPro" id="IPR005225">
    <property type="entry name" value="Small_GTP-bd"/>
</dbReference>
<dbReference type="STRING" id="747725.A0A168IJU7"/>
<dbReference type="GO" id="GO:0005525">
    <property type="term" value="F:GTP binding"/>
    <property type="evidence" value="ECO:0007669"/>
    <property type="project" value="UniProtKB-KW"/>
</dbReference>
<dbReference type="SMART" id="SM00173">
    <property type="entry name" value="RAS"/>
    <property type="match status" value="1"/>
</dbReference>
<protein>
    <submittedName>
        <fullName evidence="10">Uncharacterized protein</fullName>
    </submittedName>
</protein>
<dbReference type="SUPFAM" id="SSF52540">
    <property type="entry name" value="P-loop containing nucleoside triphosphate hydrolases"/>
    <property type="match status" value="1"/>
</dbReference>
<comment type="caution">
    <text evidence="10">The sequence shown here is derived from an EMBL/GenBank/DDBJ whole genome shotgun (WGS) entry which is preliminary data.</text>
</comment>
<proteinExistence type="inferred from homology"/>
<gene>
    <name evidence="10" type="ORF">MUCCIDRAFT_147439</name>
</gene>
<dbReference type="InterPro" id="IPR003578">
    <property type="entry name" value="Small_GTPase_Rho"/>
</dbReference>
<evidence type="ECO:0000256" key="3">
    <source>
        <dbReference type="ARBA" id="ARBA00022475"/>
    </source>
</evidence>
<evidence type="ECO:0000256" key="2">
    <source>
        <dbReference type="ARBA" id="ARBA00010142"/>
    </source>
</evidence>
<keyword evidence="9" id="KW-0636">Prenylation</keyword>
<dbReference type="GO" id="GO:0005886">
    <property type="term" value="C:plasma membrane"/>
    <property type="evidence" value="ECO:0007669"/>
    <property type="project" value="UniProtKB-SubCell"/>
</dbReference>
<dbReference type="SMART" id="SM00175">
    <property type="entry name" value="RAB"/>
    <property type="match status" value="1"/>
</dbReference>
<evidence type="ECO:0000256" key="1">
    <source>
        <dbReference type="ARBA" id="ARBA00004342"/>
    </source>
</evidence>
<dbReference type="PROSITE" id="PS51419">
    <property type="entry name" value="RAB"/>
    <property type="match status" value="1"/>
</dbReference>
<dbReference type="GO" id="GO:0007264">
    <property type="term" value="P:small GTPase-mediated signal transduction"/>
    <property type="evidence" value="ECO:0007669"/>
    <property type="project" value="InterPro"/>
</dbReference>
<keyword evidence="4" id="KW-0488">Methylation</keyword>
<dbReference type="InterPro" id="IPR001806">
    <property type="entry name" value="Small_GTPase"/>
</dbReference>
<dbReference type="InterPro" id="IPR027417">
    <property type="entry name" value="P-loop_NTPase"/>
</dbReference>
<keyword evidence="3" id="KW-1003">Cell membrane</keyword>
<dbReference type="FunFam" id="3.40.50.300:FF:000983">
    <property type="entry name" value="Rho family GTPase"/>
    <property type="match status" value="1"/>
</dbReference>
<evidence type="ECO:0000256" key="6">
    <source>
        <dbReference type="ARBA" id="ARBA00023134"/>
    </source>
</evidence>
<dbReference type="PROSITE" id="PS51421">
    <property type="entry name" value="RAS"/>
    <property type="match status" value="1"/>
</dbReference>
<dbReference type="PRINTS" id="PR00449">
    <property type="entry name" value="RASTRNSFRMNG"/>
</dbReference>
<evidence type="ECO:0000313" key="11">
    <source>
        <dbReference type="Proteomes" id="UP000077051"/>
    </source>
</evidence>
<comment type="similarity">
    <text evidence="2">Belongs to the small GTPase superfamily. Rho family.</text>
</comment>
<dbReference type="OrthoDB" id="8830751at2759"/>
<sequence>MKNNLQLSRKKLVVVGDGFCGKTSLLHVFQHGEFPEDYVPTVFENYIAIINHESGKSIELSLWDTAGQEEYDRLRPLCYPETDVILACFAIDQIQSFENVKDRWIPEMDHFLFNTPRLLVGTKSDLRNNNKRIAELSTNGQQLISIEQAEGLARKINTQYIECSAKNNTNITKVIHAATGLILNNRKGGLKTKMCSLL</sequence>
<evidence type="ECO:0000313" key="10">
    <source>
        <dbReference type="EMBL" id="OAD00032.1"/>
    </source>
</evidence>
<keyword evidence="5" id="KW-0547">Nucleotide-binding</keyword>
<dbReference type="Gene3D" id="3.40.50.300">
    <property type="entry name" value="P-loop containing nucleotide triphosphate hydrolases"/>
    <property type="match status" value="1"/>
</dbReference>
<name>A0A168IJU7_MUCCL</name>
<dbReference type="AlphaFoldDB" id="A0A168IJU7"/>
<evidence type="ECO:0000256" key="4">
    <source>
        <dbReference type="ARBA" id="ARBA00022481"/>
    </source>
</evidence>
<dbReference type="GO" id="GO:0003924">
    <property type="term" value="F:GTPase activity"/>
    <property type="evidence" value="ECO:0007669"/>
    <property type="project" value="InterPro"/>
</dbReference>
<evidence type="ECO:0000256" key="8">
    <source>
        <dbReference type="ARBA" id="ARBA00023288"/>
    </source>
</evidence>
<keyword evidence="8" id="KW-0449">Lipoprotein</keyword>
<dbReference type="EMBL" id="AMYB01000007">
    <property type="protein sequence ID" value="OAD00032.1"/>
    <property type="molecule type" value="Genomic_DNA"/>
</dbReference>
<evidence type="ECO:0000256" key="9">
    <source>
        <dbReference type="ARBA" id="ARBA00023289"/>
    </source>
</evidence>
<keyword evidence="7" id="KW-0472">Membrane</keyword>
<dbReference type="PROSITE" id="PS51420">
    <property type="entry name" value="RHO"/>
    <property type="match status" value="1"/>
</dbReference>
<dbReference type="Proteomes" id="UP000077051">
    <property type="component" value="Unassembled WGS sequence"/>
</dbReference>